<name>A0A6V8KBS6_9ACTN</name>
<proteinExistence type="predicted"/>
<dbReference type="GO" id="GO:0008483">
    <property type="term" value="F:transaminase activity"/>
    <property type="evidence" value="ECO:0007669"/>
    <property type="project" value="UniProtKB-KW"/>
</dbReference>
<dbReference type="InterPro" id="IPR015424">
    <property type="entry name" value="PyrdxlP-dep_Trfase"/>
</dbReference>
<dbReference type="EMBL" id="BLPF01000001">
    <property type="protein sequence ID" value="GFJ79861.1"/>
    <property type="molecule type" value="Genomic_DNA"/>
</dbReference>
<dbReference type="InterPro" id="IPR006311">
    <property type="entry name" value="TAT_signal"/>
</dbReference>
<keyword evidence="1" id="KW-0663">Pyridoxal phosphate</keyword>
<dbReference type="Gene3D" id="3.90.1150.10">
    <property type="entry name" value="Aspartate Aminotransferase, domain 1"/>
    <property type="match status" value="1"/>
</dbReference>
<keyword evidence="4" id="KW-0032">Aminotransferase</keyword>
<evidence type="ECO:0000256" key="1">
    <source>
        <dbReference type="ARBA" id="ARBA00022898"/>
    </source>
</evidence>
<accession>A0A6V8KBS6</accession>
<dbReference type="Proteomes" id="UP000482800">
    <property type="component" value="Unassembled WGS sequence"/>
</dbReference>
<evidence type="ECO:0000256" key="2">
    <source>
        <dbReference type="SAM" id="SignalP"/>
    </source>
</evidence>
<keyword evidence="2" id="KW-0732">Signal</keyword>
<comment type="caution">
    <text evidence="4">The sequence shown here is derived from an EMBL/GenBank/DDBJ whole genome shotgun (WGS) entry which is preliminary data.</text>
</comment>
<dbReference type="InterPro" id="IPR000192">
    <property type="entry name" value="Aminotrans_V_dom"/>
</dbReference>
<dbReference type="InterPro" id="IPR015422">
    <property type="entry name" value="PyrdxlP-dep_Trfase_small"/>
</dbReference>
<keyword evidence="4" id="KW-0808">Transferase</keyword>
<evidence type="ECO:0000313" key="5">
    <source>
        <dbReference type="Proteomes" id="UP000482800"/>
    </source>
</evidence>
<protein>
    <submittedName>
        <fullName evidence="4">Class V aminotransferase</fullName>
    </submittedName>
</protein>
<sequence length="437" mass="45927">MTSTAQAIGMRRRSLLGVAAAAGLVGAASACEEEPAAAPAPASAPPLIPTDWASVRAQFAVDPQIAHLSTFVFAPHPAPVRASIERHRAGLDADAIGYLHENEARLDERVAVAAADYLDARLDDIAFTDSTTMGLGLLYSGLRLGPGDEVLTTEHDFYATHESLRLRAERDGATVRRARLYADPAAASTDEIVGNLTRAVTARTKVVAVTWVHSSTGVKLPIRAMADALRGRGVLLCVDAVHGFGAEDASPGDLGCDFLVSGCHKWLLGPRGTGLVWGSTEGWARFTPLIPTFDGRSIGAWLGFDGGATPPGPAATPGGYHSFEHRWALAEAFDFHKAIGRPRVAARTHELATALKDGLAGIGGLKLMTPKSPDLSAGVVCCQVPEVSVDEAVARLRGLKVVASATPYRPTLLRFGTTIVNNEADVEATVKAARTLV</sequence>
<reference evidence="4 5" key="2">
    <citation type="submission" date="2020-03" db="EMBL/GenBank/DDBJ databases">
        <authorList>
            <person name="Ichikawa N."/>
            <person name="Kimura A."/>
            <person name="Kitahashi Y."/>
            <person name="Uohara A."/>
        </authorList>
    </citation>
    <scope>NUCLEOTIDE SEQUENCE [LARGE SCALE GENOMIC DNA]</scope>
    <source>
        <strain evidence="4 5">NBRC 108639</strain>
    </source>
</reference>
<dbReference type="Gene3D" id="3.40.640.10">
    <property type="entry name" value="Type I PLP-dependent aspartate aminotransferase-like (Major domain)"/>
    <property type="match status" value="1"/>
</dbReference>
<dbReference type="PROSITE" id="PS51318">
    <property type="entry name" value="TAT"/>
    <property type="match status" value="1"/>
</dbReference>
<dbReference type="Pfam" id="PF00266">
    <property type="entry name" value="Aminotran_5"/>
    <property type="match status" value="1"/>
</dbReference>
<feature type="domain" description="Aminotransferase class V" evidence="3">
    <location>
        <begin position="115"/>
        <end position="395"/>
    </location>
</feature>
<dbReference type="SUPFAM" id="SSF53383">
    <property type="entry name" value="PLP-dependent transferases"/>
    <property type="match status" value="1"/>
</dbReference>
<reference evidence="4 5" key="1">
    <citation type="submission" date="2020-03" db="EMBL/GenBank/DDBJ databases">
        <title>Whole genome shotgun sequence of Phytohabitans houttuyneae NBRC 108639.</title>
        <authorList>
            <person name="Komaki H."/>
            <person name="Tamura T."/>
        </authorList>
    </citation>
    <scope>NUCLEOTIDE SEQUENCE [LARGE SCALE GENOMIC DNA]</scope>
    <source>
        <strain evidence="4 5">NBRC 108639</strain>
    </source>
</reference>
<gene>
    <name evidence="4" type="ORF">Phou_040410</name>
</gene>
<dbReference type="PANTHER" id="PTHR43092">
    <property type="entry name" value="L-CYSTEINE DESULFHYDRASE"/>
    <property type="match status" value="1"/>
</dbReference>
<organism evidence="4 5">
    <name type="scientific">Phytohabitans houttuyneae</name>
    <dbReference type="NCBI Taxonomy" id="1076126"/>
    <lineage>
        <taxon>Bacteria</taxon>
        <taxon>Bacillati</taxon>
        <taxon>Actinomycetota</taxon>
        <taxon>Actinomycetes</taxon>
        <taxon>Micromonosporales</taxon>
        <taxon>Micromonosporaceae</taxon>
    </lineage>
</organism>
<evidence type="ECO:0000313" key="4">
    <source>
        <dbReference type="EMBL" id="GFJ79861.1"/>
    </source>
</evidence>
<feature type="chain" id="PRO_5028799967" evidence="2">
    <location>
        <begin position="31"/>
        <end position="437"/>
    </location>
</feature>
<dbReference type="AlphaFoldDB" id="A0A6V8KBS6"/>
<dbReference type="PANTHER" id="PTHR43092:SF6">
    <property type="entry name" value="BLR1280 PROTEIN"/>
    <property type="match status" value="1"/>
</dbReference>
<evidence type="ECO:0000259" key="3">
    <source>
        <dbReference type="Pfam" id="PF00266"/>
    </source>
</evidence>
<feature type="signal peptide" evidence="2">
    <location>
        <begin position="1"/>
        <end position="30"/>
    </location>
</feature>
<dbReference type="InterPro" id="IPR015421">
    <property type="entry name" value="PyrdxlP-dep_Trfase_major"/>
</dbReference>
<keyword evidence="5" id="KW-1185">Reference proteome</keyword>